<evidence type="ECO:0000313" key="2">
    <source>
        <dbReference type="Proteomes" id="UP000032142"/>
    </source>
</evidence>
<dbReference type="EMBL" id="KN419305">
    <property type="protein sequence ID" value="KHG21694.1"/>
    <property type="molecule type" value="Genomic_DNA"/>
</dbReference>
<organism evidence="1 2">
    <name type="scientific">Gossypium arboreum</name>
    <name type="common">Tree cotton</name>
    <name type="synonym">Gossypium nanking</name>
    <dbReference type="NCBI Taxonomy" id="29729"/>
    <lineage>
        <taxon>Eukaryota</taxon>
        <taxon>Viridiplantae</taxon>
        <taxon>Streptophyta</taxon>
        <taxon>Embryophyta</taxon>
        <taxon>Tracheophyta</taxon>
        <taxon>Spermatophyta</taxon>
        <taxon>Magnoliopsida</taxon>
        <taxon>eudicotyledons</taxon>
        <taxon>Gunneridae</taxon>
        <taxon>Pentapetalae</taxon>
        <taxon>rosids</taxon>
        <taxon>malvids</taxon>
        <taxon>Malvales</taxon>
        <taxon>Malvaceae</taxon>
        <taxon>Malvoideae</taxon>
        <taxon>Gossypium</taxon>
    </lineage>
</organism>
<sequence>MKLMLYQLDVRGFSRKQQATCIMQPLRSGKLL</sequence>
<protein>
    <submittedName>
        <fullName evidence="1">Uncharacterized protein</fullName>
    </submittedName>
</protein>
<name>A0A0B0PBI7_GOSAR</name>
<keyword evidence="2" id="KW-1185">Reference proteome</keyword>
<reference evidence="2" key="1">
    <citation type="submission" date="2014-09" db="EMBL/GenBank/DDBJ databases">
        <authorList>
            <person name="Mudge J."/>
            <person name="Ramaraj T."/>
            <person name="Lindquist I.E."/>
            <person name="Bharti A.K."/>
            <person name="Sundararajan A."/>
            <person name="Cameron C.T."/>
            <person name="Woodward J.E."/>
            <person name="May G.D."/>
            <person name="Brubaker C."/>
            <person name="Broadhvest J."/>
            <person name="Wilkins T.A."/>
        </authorList>
    </citation>
    <scope>NUCLEOTIDE SEQUENCE</scope>
    <source>
        <strain evidence="2">cv. AKA8401</strain>
    </source>
</reference>
<proteinExistence type="predicted"/>
<dbReference type="AlphaFoldDB" id="A0A0B0PBI7"/>
<gene>
    <name evidence="1" type="ORF">F383_05749</name>
</gene>
<dbReference type="Proteomes" id="UP000032142">
    <property type="component" value="Unassembled WGS sequence"/>
</dbReference>
<accession>A0A0B0PBI7</accession>
<evidence type="ECO:0000313" key="1">
    <source>
        <dbReference type="EMBL" id="KHG21694.1"/>
    </source>
</evidence>